<accession>A0A0H2MSB1</accession>
<dbReference type="SUPFAM" id="SSF158682">
    <property type="entry name" value="TerB-like"/>
    <property type="match status" value="1"/>
</dbReference>
<gene>
    <name evidence="1" type="ORF">WH96_17275</name>
</gene>
<dbReference type="RefSeq" id="WP_047765481.1">
    <property type="nucleotide sequence ID" value="NZ_LAQL01000014.1"/>
</dbReference>
<reference evidence="1 2" key="1">
    <citation type="submission" date="2015-03" db="EMBL/GenBank/DDBJ databases">
        <title>Genome Sequence of Kiloniella spongiae MEBiC09566, isolated from a marine sponge.</title>
        <authorList>
            <person name="Shao Z."/>
            <person name="Wang L."/>
            <person name="Li X."/>
        </authorList>
    </citation>
    <scope>NUCLEOTIDE SEQUENCE [LARGE SCALE GENOMIC DNA]</scope>
    <source>
        <strain evidence="1 2">MEBiC09566</strain>
    </source>
</reference>
<sequence>MTDYRSALVYVMVLTSAADSDMTDSELSTIGEIVKFLPVFKGYNPEDLPMDSRECANLLEGEDGIDRVLDKVVAALPEHLRETAYALALEVVAADGVASQEELRLLEILRHTLDIERLSAAAIERGVRARYMHA</sequence>
<name>A0A0H2MSB1_9PROT</name>
<keyword evidence="2" id="KW-1185">Reference proteome</keyword>
<evidence type="ECO:0000313" key="1">
    <source>
        <dbReference type="EMBL" id="KLN59505.1"/>
    </source>
</evidence>
<dbReference type="EMBL" id="LAQL01000014">
    <property type="protein sequence ID" value="KLN59505.1"/>
    <property type="molecule type" value="Genomic_DNA"/>
</dbReference>
<proteinExistence type="predicted"/>
<dbReference type="OrthoDB" id="8448017at2"/>
<dbReference type="CDD" id="cd07176">
    <property type="entry name" value="terB"/>
    <property type="match status" value="1"/>
</dbReference>
<protein>
    <recommendedName>
        <fullName evidence="3">Co-chaperone DjlA N-terminal domain-containing protein</fullName>
    </recommendedName>
</protein>
<dbReference type="AlphaFoldDB" id="A0A0H2MSB1"/>
<dbReference type="Gene3D" id="1.10.3680.10">
    <property type="entry name" value="TerB-like"/>
    <property type="match status" value="1"/>
</dbReference>
<dbReference type="STRING" id="1489064.WH96_17275"/>
<dbReference type="InterPro" id="IPR029024">
    <property type="entry name" value="TerB-like"/>
</dbReference>
<organism evidence="1 2">
    <name type="scientific">Kiloniella spongiae</name>
    <dbReference type="NCBI Taxonomy" id="1489064"/>
    <lineage>
        <taxon>Bacteria</taxon>
        <taxon>Pseudomonadati</taxon>
        <taxon>Pseudomonadota</taxon>
        <taxon>Alphaproteobacteria</taxon>
        <taxon>Rhodospirillales</taxon>
        <taxon>Kiloniellaceae</taxon>
        <taxon>Kiloniella</taxon>
    </lineage>
</organism>
<comment type="caution">
    <text evidence="1">The sequence shown here is derived from an EMBL/GenBank/DDBJ whole genome shotgun (WGS) entry which is preliminary data.</text>
</comment>
<dbReference type="Proteomes" id="UP000035444">
    <property type="component" value="Unassembled WGS sequence"/>
</dbReference>
<evidence type="ECO:0008006" key="3">
    <source>
        <dbReference type="Google" id="ProtNLM"/>
    </source>
</evidence>
<evidence type="ECO:0000313" key="2">
    <source>
        <dbReference type="Proteomes" id="UP000035444"/>
    </source>
</evidence>